<dbReference type="EMBL" id="JARBHB010000005">
    <property type="protein sequence ID" value="KAJ8884201.1"/>
    <property type="molecule type" value="Genomic_DNA"/>
</dbReference>
<name>A0ABQ9HIN8_9NEOP</name>
<evidence type="ECO:0000313" key="1">
    <source>
        <dbReference type="EMBL" id="KAJ8884201.1"/>
    </source>
</evidence>
<dbReference type="Proteomes" id="UP001159363">
    <property type="component" value="Chromosome 4"/>
</dbReference>
<keyword evidence="2" id="KW-1185">Reference proteome</keyword>
<reference evidence="1 2" key="1">
    <citation type="submission" date="2023-02" db="EMBL/GenBank/DDBJ databases">
        <title>LHISI_Scaffold_Assembly.</title>
        <authorList>
            <person name="Stuart O.P."/>
            <person name="Cleave R."/>
            <person name="Magrath M.J.L."/>
            <person name="Mikheyev A.S."/>
        </authorList>
    </citation>
    <scope>NUCLEOTIDE SEQUENCE [LARGE SCALE GENOMIC DNA]</scope>
    <source>
        <strain evidence="1">Daus_M_001</strain>
        <tissue evidence="1">Leg muscle</tissue>
    </source>
</reference>
<organism evidence="1 2">
    <name type="scientific">Dryococelus australis</name>
    <dbReference type="NCBI Taxonomy" id="614101"/>
    <lineage>
        <taxon>Eukaryota</taxon>
        <taxon>Metazoa</taxon>
        <taxon>Ecdysozoa</taxon>
        <taxon>Arthropoda</taxon>
        <taxon>Hexapoda</taxon>
        <taxon>Insecta</taxon>
        <taxon>Pterygota</taxon>
        <taxon>Neoptera</taxon>
        <taxon>Polyneoptera</taxon>
        <taxon>Phasmatodea</taxon>
        <taxon>Verophasmatodea</taxon>
        <taxon>Anareolatae</taxon>
        <taxon>Phasmatidae</taxon>
        <taxon>Eurycanthinae</taxon>
        <taxon>Dryococelus</taxon>
    </lineage>
</organism>
<evidence type="ECO:0000313" key="2">
    <source>
        <dbReference type="Proteomes" id="UP001159363"/>
    </source>
</evidence>
<gene>
    <name evidence="1" type="ORF">PR048_016058</name>
</gene>
<sequence>MEQRWNVRAEVTRNPRENQPTNCIVQHDSHIRKSGSNPVGYRILLSGVVIEITSVMSLALKCEYQSVARIMNKVARGKVCLGKLLPCSKTLTVPRSEATQRRYASGTGTKLRGAGICHWMVDKETVGPLRVCLTIEQSFLLEVCRDRPERIGYLRYVARAGAGCARHEATILDFLFPALSFWSHNCHLEEKGKRWNERACGNKGDRHVALCQSGRRTTRRNRPYAILHILQQRSSHGSCHCLSRELRADEGKFLCYFRRSVSTFEELLGYLQNTLRRQDTNFFNAITPAEMLAATIILTLEKICPWSIFVYASYTKEFGSPICCEPFLEDAFLFEDAHQVTNLRFRVAQVPPFHVSVQFSKQVVVFRDFGLHASGRMNGRIILVDKFLQ</sequence>
<protein>
    <submittedName>
        <fullName evidence="1">Uncharacterized protein</fullName>
    </submittedName>
</protein>
<accession>A0ABQ9HIN8</accession>
<comment type="caution">
    <text evidence="1">The sequence shown here is derived from an EMBL/GenBank/DDBJ whole genome shotgun (WGS) entry which is preliminary data.</text>
</comment>
<proteinExistence type="predicted"/>